<dbReference type="Gene3D" id="3.40.50.10310">
    <property type="entry name" value="Creatininase"/>
    <property type="match status" value="1"/>
</dbReference>
<sequence length="257" mass="27225">MPSTLLFGELTRDSLRALSTEAIALVPLGATEQHGRQLPAATDTMIASHLAESAVRLVGDDAKVVLCPAMPYGFSEHHVPFGATISLDSDTYIRALASIGRSLSKSGFKRLIFLNGHGGNAAPGATAADRLVTELGLNLAVGVLNYWDCIDESVLASLPMPAPGHAGQFEASLLSALRPELVRALPEDRGAEIDDASRPLNVSDRMTGTTRFPQMWQASDGVTDTVSRPDPQLGSELLETASVAIAEYIKSFDAATR</sequence>
<comment type="cofactor">
    <cofactor evidence="1">
        <name>Zn(2+)</name>
        <dbReference type="ChEBI" id="CHEBI:29105"/>
    </cofactor>
</comment>
<evidence type="ECO:0000313" key="6">
    <source>
        <dbReference type="EMBL" id="SEE65669.1"/>
    </source>
</evidence>
<dbReference type="GO" id="GO:0009231">
    <property type="term" value="P:riboflavin biosynthetic process"/>
    <property type="evidence" value="ECO:0007669"/>
    <property type="project" value="TreeGrafter"/>
</dbReference>
<dbReference type="RefSeq" id="WP_089773311.1">
    <property type="nucleotide sequence ID" value="NZ_FNTX01000002.1"/>
</dbReference>
<accession>A0A1H5KLE8</accession>
<dbReference type="OrthoDB" id="9801445at2"/>
<dbReference type="STRING" id="648782.SAMN04488554_2334"/>
<evidence type="ECO:0000256" key="1">
    <source>
        <dbReference type="ARBA" id="ARBA00001947"/>
    </source>
</evidence>
<evidence type="ECO:0000256" key="2">
    <source>
        <dbReference type="ARBA" id="ARBA00022723"/>
    </source>
</evidence>
<name>A0A1H5KLE8_9MICO</name>
<protein>
    <submittedName>
        <fullName evidence="6">Creatinine amidohydrolase</fullName>
    </submittedName>
</protein>
<dbReference type="InterPro" id="IPR024087">
    <property type="entry name" value="Creatininase-like_sf"/>
</dbReference>
<evidence type="ECO:0000256" key="4">
    <source>
        <dbReference type="ARBA" id="ARBA00022833"/>
    </source>
</evidence>
<dbReference type="InterPro" id="IPR003785">
    <property type="entry name" value="Creatininase/forma_Hydrolase"/>
</dbReference>
<dbReference type="Proteomes" id="UP000199220">
    <property type="component" value="Unassembled WGS sequence"/>
</dbReference>
<gene>
    <name evidence="6" type="ORF">SAMN04488554_2334</name>
</gene>
<dbReference type="PANTHER" id="PTHR35005">
    <property type="entry name" value="3-DEHYDRO-SCYLLO-INOSOSE HYDROLASE"/>
    <property type="match status" value="1"/>
</dbReference>
<comment type="similarity">
    <text evidence="5">Belongs to the creatininase superfamily.</text>
</comment>
<keyword evidence="7" id="KW-1185">Reference proteome</keyword>
<dbReference type="SUPFAM" id="SSF102215">
    <property type="entry name" value="Creatininase"/>
    <property type="match status" value="1"/>
</dbReference>
<dbReference type="AlphaFoldDB" id="A0A1H5KLE8"/>
<keyword evidence="2" id="KW-0479">Metal-binding</keyword>
<evidence type="ECO:0000313" key="7">
    <source>
        <dbReference type="Proteomes" id="UP000199220"/>
    </source>
</evidence>
<reference evidence="7" key="1">
    <citation type="submission" date="2016-10" db="EMBL/GenBank/DDBJ databases">
        <authorList>
            <person name="Varghese N."/>
            <person name="Submissions S."/>
        </authorList>
    </citation>
    <scope>NUCLEOTIDE SEQUENCE [LARGE SCALE GENOMIC DNA]</scope>
    <source>
        <strain evidence="7">DSM 21368</strain>
    </source>
</reference>
<dbReference type="Pfam" id="PF02633">
    <property type="entry name" value="Creatininase"/>
    <property type="match status" value="1"/>
</dbReference>
<dbReference type="PANTHER" id="PTHR35005:SF1">
    <property type="entry name" value="2-AMINO-5-FORMYLAMINO-6-RIBOSYLAMINOPYRIMIDIN-4(3H)-ONE 5'-MONOPHOSPHATE DEFORMYLASE"/>
    <property type="match status" value="1"/>
</dbReference>
<evidence type="ECO:0000256" key="5">
    <source>
        <dbReference type="ARBA" id="ARBA00024029"/>
    </source>
</evidence>
<keyword evidence="3 6" id="KW-0378">Hydrolase</keyword>
<dbReference type="EMBL" id="FNTX01000002">
    <property type="protein sequence ID" value="SEE65669.1"/>
    <property type="molecule type" value="Genomic_DNA"/>
</dbReference>
<dbReference type="GO" id="GO:0016811">
    <property type="term" value="F:hydrolase activity, acting on carbon-nitrogen (but not peptide) bonds, in linear amides"/>
    <property type="evidence" value="ECO:0007669"/>
    <property type="project" value="TreeGrafter"/>
</dbReference>
<organism evidence="6 7">
    <name type="scientific">Ruania alba</name>
    <dbReference type="NCBI Taxonomy" id="648782"/>
    <lineage>
        <taxon>Bacteria</taxon>
        <taxon>Bacillati</taxon>
        <taxon>Actinomycetota</taxon>
        <taxon>Actinomycetes</taxon>
        <taxon>Micrococcales</taxon>
        <taxon>Ruaniaceae</taxon>
        <taxon>Ruania</taxon>
    </lineage>
</organism>
<evidence type="ECO:0000256" key="3">
    <source>
        <dbReference type="ARBA" id="ARBA00022801"/>
    </source>
</evidence>
<dbReference type="GO" id="GO:0046872">
    <property type="term" value="F:metal ion binding"/>
    <property type="evidence" value="ECO:0007669"/>
    <property type="project" value="UniProtKB-KW"/>
</dbReference>
<proteinExistence type="inferred from homology"/>
<keyword evidence="4" id="KW-0862">Zinc</keyword>